<gene>
    <name evidence="3" type="ORF">CYMTET_52438</name>
</gene>
<organism evidence="3 4">
    <name type="scientific">Cymbomonas tetramitiformis</name>
    <dbReference type="NCBI Taxonomy" id="36881"/>
    <lineage>
        <taxon>Eukaryota</taxon>
        <taxon>Viridiplantae</taxon>
        <taxon>Chlorophyta</taxon>
        <taxon>Pyramimonadophyceae</taxon>
        <taxon>Pyramimonadales</taxon>
        <taxon>Pyramimonadaceae</taxon>
        <taxon>Cymbomonas</taxon>
    </lineage>
</organism>
<feature type="compositionally biased region" description="Acidic residues" evidence="1">
    <location>
        <begin position="162"/>
        <end position="171"/>
    </location>
</feature>
<feature type="region of interest" description="Disordered" evidence="1">
    <location>
        <begin position="1"/>
        <end position="32"/>
    </location>
</feature>
<reference evidence="3 4" key="1">
    <citation type="journal article" date="2015" name="Genome Biol. Evol.">
        <title>Comparative Genomics of a Bacterivorous Green Alga Reveals Evolutionary Causalities and Consequences of Phago-Mixotrophic Mode of Nutrition.</title>
        <authorList>
            <person name="Burns J.A."/>
            <person name="Paasch A."/>
            <person name="Narechania A."/>
            <person name="Kim E."/>
        </authorList>
    </citation>
    <scope>NUCLEOTIDE SEQUENCE [LARGE SCALE GENOMIC DNA]</scope>
    <source>
        <strain evidence="3 4">PLY_AMNH</strain>
    </source>
</reference>
<evidence type="ECO:0000256" key="1">
    <source>
        <dbReference type="SAM" id="MobiDB-lite"/>
    </source>
</evidence>
<feature type="compositionally biased region" description="Basic and acidic residues" evidence="1">
    <location>
        <begin position="1"/>
        <end position="12"/>
    </location>
</feature>
<accession>A0AAE0ESR3</accession>
<name>A0AAE0ESR3_9CHLO</name>
<proteinExistence type="predicted"/>
<evidence type="ECO:0000259" key="2">
    <source>
        <dbReference type="Pfam" id="PF10180"/>
    </source>
</evidence>
<dbReference type="EMBL" id="LGRX02034566">
    <property type="protein sequence ID" value="KAK3237490.1"/>
    <property type="molecule type" value="Genomic_DNA"/>
</dbReference>
<feature type="domain" description="WKF" evidence="2">
    <location>
        <begin position="92"/>
        <end position="153"/>
    </location>
</feature>
<dbReference type="AlphaFoldDB" id="A0AAE0ESR3"/>
<evidence type="ECO:0000313" key="4">
    <source>
        <dbReference type="Proteomes" id="UP001190700"/>
    </source>
</evidence>
<dbReference type="InterPro" id="IPR019327">
    <property type="entry name" value="WKF"/>
</dbReference>
<protein>
    <recommendedName>
        <fullName evidence="2">WKF domain-containing protein</fullName>
    </recommendedName>
</protein>
<dbReference type="PANTHER" id="PTHR22306">
    <property type="entry name" value="CHROMOSOME 7 OPEN READING FRAME 50"/>
    <property type="match status" value="1"/>
</dbReference>
<keyword evidence="4" id="KW-1185">Reference proteome</keyword>
<dbReference type="Proteomes" id="UP001190700">
    <property type="component" value="Unassembled WGS sequence"/>
</dbReference>
<evidence type="ECO:0000313" key="3">
    <source>
        <dbReference type="EMBL" id="KAK3237490.1"/>
    </source>
</evidence>
<dbReference type="Pfam" id="PF10180">
    <property type="entry name" value="WKF"/>
    <property type="match status" value="1"/>
</dbReference>
<dbReference type="PANTHER" id="PTHR22306:SF2">
    <property type="entry name" value="CHROMOSOME 7 OPEN READING FRAME 50"/>
    <property type="match status" value="1"/>
</dbReference>
<sequence>MVKKTETPEKRSSGKLGKNQKSLGEKSSEVAKNIRKGTKKVVKVSEGDLEQTEEAVSNEKFQARRSTVANKSGDGILKLKIRAVKDLKEPISYLTLWKSTRAAWKFNKNLQNWLLSNMYDETKLDDKIFSIMLEYCKDLKGSARTWTKNDAEVVVAHSAEMSSDEEGEESEEHAREALRRNLRKTRADRMLSVLAE</sequence>
<comment type="caution">
    <text evidence="3">The sequence shown here is derived from an EMBL/GenBank/DDBJ whole genome shotgun (WGS) entry which is preliminary data.</text>
</comment>
<feature type="region of interest" description="Disordered" evidence="1">
    <location>
        <begin position="159"/>
        <end position="179"/>
    </location>
</feature>